<keyword evidence="6" id="KW-1185">Reference proteome</keyword>
<organism evidence="5 6">
    <name type="scientific">Sphaerotilus uruguayifluvii</name>
    <dbReference type="NCBI Taxonomy" id="2735897"/>
    <lineage>
        <taxon>Bacteria</taxon>
        <taxon>Pseudomonadati</taxon>
        <taxon>Pseudomonadota</taxon>
        <taxon>Betaproteobacteria</taxon>
        <taxon>Burkholderiales</taxon>
        <taxon>Sphaerotilaceae</taxon>
        <taxon>Sphaerotilus</taxon>
    </lineage>
</organism>
<dbReference type="Proteomes" id="UP001516061">
    <property type="component" value="Unassembled WGS sequence"/>
</dbReference>
<evidence type="ECO:0000256" key="1">
    <source>
        <dbReference type="ARBA" id="ARBA00023125"/>
    </source>
</evidence>
<name>A0ABX2G0U6_9BURK</name>
<proteinExistence type="predicted"/>
<feature type="region of interest" description="Disordered" evidence="3">
    <location>
        <begin position="1"/>
        <end position="32"/>
    </location>
</feature>
<evidence type="ECO:0000256" key="3">
    <source>
        <dbReference type="SAM" id="MobiDB-lite"/>
    </source>
</evidence>
<evidence type="ECO:0000313" key="6">
    <source>
        <dbReference type="Proteomes" id="UP001516061"/>
    </source>
</evidence>
<keyword evidence="1 2" id="KW-0238">DNA-binding</keyword>
<dbReference type="RefSeq" id="WP_286180438.1">
    <property type="nucleotide sequence ID" value="NZ_JABSNM010000002.1"/>
</dbReference>
<feature type="DNA-binding region" description="H-T-H motif" evidence="2">
    <location>
        <begin position="60"/>
        <end position="79"/>
    </location>
</feature>
<dbReference type="Pfam" id="PF00440">
    <property type="entry name" value="TetR_N"/>
    <property type="match status" value="1"/>
</dbReference>
<reference evidence="5 6" key="1">
    <citation type="submission" date="2020-05" db="EMBL/GenBank/DDBJ databases">
        <title>Genomic Encyclopedia of Type Strains, Phase IV (KMG-V): Genome sequencing to study the core and pangenomes of soil and plant-associated prokaryotes.</title>
        <authorList>
            <person name="Whitman W."/>
        </authorList>
    </citation>
    <scope>NUCLEOTIDE SEQUENCE [LARGE SCALE GENOMIC DNA]</scope>
    <source>
        <strain evidence="5 6">C29</strain>
    </source>
</reference>
<accession>A0ABX2G0U6</accession>
<gene>
    <name evidence="5" type="ORF">HNQ01_000742</name>
</gene>
<comment type="caution">
    <text evidence="5">The sequence shown here is derived from an EMBL/GenBank/DDBJ whole genome shotgun (WGS) entry which is preliminary data.</text>
</comment>
<dbReference type="PROSITE" id="PS50977">
    <property type="entry name" value="HTH_TETR_2"/>
    <property type="match status" value="1"/>
</dbReference>
<dbReference type="Gene3D" id="1.10.357.10">
    <property type="entry name" value="Tetracycline Repressor, domain 2"/>
    <property type="match status" value="1"/>
</dbReference>
<evidence type="ECO:0000313" key="5">
    <source>
        <dbReference type="EMBL" id="NRT55032.1"/>
    </source>
</evidence>
<sequence>MTTQGTAARPATRPQDEQDAQDAQEDAAPAARVPRLSLTPEVWIAAATDVLELEGIDAVRVDVLARHLKVTRGSFYWHFRDREDLLRGVLLRWRQAATEELTLRLGQARSDAREQLRDVLTLPFRGRSAGRAARIELAIRAWARRDEMARQAVDEADAARIGYIAEVFAALGFAAEEARRRALMVYSIDVGSSIVAPLGEMARQGEWIDFVERLMTA</sequence>
<evidence type="ECO:0000256" key="2">
    <source>
        <dbReference type="PROSITE-ProRule" id="PRU00335"/>
    </source>
</evidence>
<dbReference type="SUPFAM" id="SSF46689">
    <property type="entry name" value="Homeodomain-like"/>
    <property type="match status" value="1"/>
</dbReference>
<feature type="domain" description="HTH tetR-type" evidence="4">
    <location>
        <begin position="37"/>
        <end position="97"/>
    </location>
</feature>
<dbReference type="InterPro" id="IPR009057">
    <property type="entry name" value="Homeodomain-like_sf"/>
</dbReference>
<dbReference type="EMBL" id="JABSNM010000002">
    <property type="protein sequence ID" value="NRT55032.1"/>
    <property type="molecule type" value="Genomic_DNA"/>
</dbReference>
<dbReference type="PRINTS" id="PR00455">
    <property type="entry name" value="HTHTETR"/>
</dbReference>
<dbReference type="InterPro" id="IPR001647">
    <property type="entry name" value="HTH_TetR"/>
</dbReference>
<protein>
    <submittedName>
        <fullName evidence="5">AcrR family transcriptional regulator</fullName>
    </submittedName>
</protein>
<evidence type="ECO:0000259" key="4">
    <source>
        <dbReference type="PROSITE" id="PS50977"/>
    </source>
</evidence>